<feature type="domain" description="Response regulatory" evidence="3">
    <location>
        <begin position="5"/>
        <end position="119"/>
    </location>
</feature>
<evidence type="ECO:0000313" key="4">
    <source>
        <dbReference type="EMBL" id="ADN75707.1"/>
    </source>
</evidence>
<name>E1SP82_FERBD</name>
<dbReference type="OrthoDB" id="9802426at2"/>
<dbReference type="PANTHER" id="PTHR48111">
    <property type="entry name" value="REGULATOR OF RPOS"/>
    <property type="match status" value="1"/>
</dbReference>
<evidence type="ECO:0000259" key="3">
    <source>
        <dbReference type="PROSITE" id="PS50110"/>
    </source>
</evidence>
<sequence length="181" mass="19931">MSAQRVLIIEDDPLLGPVLARRLNQHGYDTRWVNNKTDALLDARQWRPSHLLLDMNLGEDNGLALIAPLRATLPQAQLVLLTGYASVSTAVDAMRLGANHYLAKPVDTATLLSALTDAPVALSECADDTPINPKRLEWEHLQQALRQHDGNVSATARALGMHRRTLQRKLQKKPLADDALA</sequence>
<dbReference type="AlphaFoldDB" id="E1SP82"/>
<dbReference type="GO" id="GO:0005829">
    <property type="term" value="C:cytosol"/>
    <property type="evidence" value="ECO:0007669"/>
    <property type="project" value="TreeGrafter"/>
</dbReference>
<dbReference type="PROSITE" id="PS50110">
    <property type="entry name" value="RESPONSE_REGULATORY"/>
    <property type="match status" value="1"/>
</dbReference>
<dbReference type="SUPFAM" id="SSF46689">
    <property type="entry name" value="Homeodomain-like"/>
    <property type="match status" value="1"/>
</dbReference>
<reference evidence="4 5" key="1">
    <citation type="journal article" date="2010" name="Stand. Genomic Sci.">
        <title>Complete genome sequence of Ferrimonas balearica type strain (PAT).</title>
        <authorList>
            <person name="Nolan M."/>
            <person name="Sikorski J."/>
            <person name="Davenport K."/>
            <person name="Lucas S."/>
            <person name="Glavina Del Rio T."/>
            <person name="Tice H."/>
            <person name="Cheng J."/>
            <person name="Goodwin L."/>
            <person name="Pitluck S."/>
            <person name="Liolios K."/>
            <person name="Ivanova N."/>
            <person name="Mavromatis K."/>
            <person name="Ovchinnikova G."/>
            <person name="Pati A."/>
            <person name="Chen A."/>
            <person name="Palaniappan K."/>
            <person name="Land M."/>
            <person name="Hauser L."/>
            <person name="Chang Y."/>
            <person name="Jeffries C."/>
            <person name="Tapia R."/>
            <person name="Brettin T."/>
            <person name="Detter J."/>
            <person name="Han C."/>
            <person name="Yasawong M."/>
            <person name="Rohde M."/>
            <person name="Tindall B."/>
            <person name="Goker M."/>
            <person name="Woyke T."/>
            <person name="Bristow J."/>
            <person name="Eisen J."/>
            <person name="Markowitz V."/>
            <person name="Hugenholtz P."/>
            <person name="Kyrpides N."/>
            <person name="Klenk H."/>
            <person name="Lapidus A."/>
        </authorList>
    </citation>
    <scope>NUCLEOTIDE SEQUENCE [LARGE SCALE GENOMIC DNA]</scope>
    <source>
        <strain evidence="5">DSM 9799 / CCM 4581 / KCTC 23876 / PAT</strain>
    </source>
</reference>
<dbReference type="SMART" id="SM00448">
    <property type="entry name" value="REC"/>
    <property type="match status" value="1"/>
</dbReference>
<dbReference type="PANTHER" id="PTHR48111:SF56">
    <property type="entry name" value="TETRATHIONATE RESPONSE REGULATORY PROTEIN TTRR"/>
    <property type="match status" value="1"/>
</dbReference>
<dbReference type="Proteomes" id="UP000006683">
    <property type="component" value="Chromosome"/>
</dbReference>
<dbReference type="STRING" id="550540.Fbal_1503"/>
<dbReference type="InterPro" id="IPR009057">
    <property type="entry name" value="Homeodomain-like_sf"/>
</dbReference>
<dbReference type="InterPro" id="IPR011006">
    <property type="entry name" value="CheY-like_superfamily"/>
</dbReference>
<dbReference type="SUPFAM" id="SSF52172">
    <property type="entry name" value="CheY-like"/>
    <property type="match status" value="1"/>
</dbReference>
<keyword evidence="2" id="KW-0597">Phosphoprotein</keyword>
<evidence type="ECO:0000256" key="2">
    <source>
        <dbReference type="PROSITE-ProRule" id="PRU00169"/>
    </source>
</evidence>
<dbReference type="EMBL" id="CP002209">
    <property type="protein sequence ID" value="ADN75707.1"/>
    <property type="molecule type" value="Genomic_DNA"/>
</dbReference>
<dbReference type="GeneID" id="67181719"/>
<dbReference type="GO" id="GO:0032993">
    <property type="term" value="C:protein-DNA complex"/>
    <property type="evidence" value="ECO:0007669"/>
    <property type="project" value="TreeGrafter"/>
</dbReference>
<evidence type="ECO:0000256" key="1">
    <source>
        <dbReference type="ARBA" id="ARBA00023125"/>
    </source>
</evidence>
<dbReference type="Pfam" id="PF02954">
    <property type="entry name" value="HTH_8"/>
    <property type="match status" value="1"/>
</dbReference>
<dbReference type="InterPro" id="IPR002197">
    <property type="entry name" value="HTH_Fis"/>
</dbReference>
<dbReference type="InterPro" id="IPR039420">
    <property type="entry name" value="WalR-like"/>
</dbReference>
<dbReference type="GO" id="GO:0000976">
    <property type="term" value="F:transcription cis-regulatory region binding"/>
    <property type="evidence" value="ECO:0007669"/>
    <property type="project" value="TreeGrafter"/>
</dbReference>
<dbReference type="Gene3D" id="1.10.10.60">
    <property type="entry name" value="Homeodomain-like"/>
    <property type="match status" value="1"/>
</dbReference>
<dbReference type="Pfam" id="PF00072">
    <property type="entry name" value="Response_reg"/>
    <property type="match status" value="1"/>
</dbReference>
<protein>
    <submittedName>
        <fullName evidence="4">Response regulator receiver protein</fullName>
    </submittedName>
</protein>
<dbReference type="Gene3D" id="3.40.50.2300">
    <property type="match status" value="1"/>
</dbReference>
<keyword evidence="1" id="KW-0238">DNA-binding</keyword>
<gene>
    <name evidence="4" type="ordered locus">Fbal_1503</name>
</gene>
<dbReference type="GO" id="GO:0000156">
    <property type="term" value="F:phosphorelay response regulator activity"/>
    <property type="evidence" value="ECO:0007669"/>
    <property type="project" value="TreeGrafter"/>
</dbReference>
<dbReference type="GO" id="GO:0006355">
    <property type="term" value="P:regulation of DNA-templated transcription"/>
    <property type="evidence" value="ECO:0007669"/>
    <property type="project" value="TreeGrafter"/>
</dbReference>
<dbReference type="PRINTS" id="PR01590">
    <property type="entry name" value="HTHFIS"/>
</dbReference>
<evidence type="ECO:0000313" key="5">
    <source>
        <dbReference type="Proteomes" id="UP000006683"/>
    </source>
</evidence>
<organism evidence="4 5">
    <name type="scientific">Ferrimonas balearica (strain DSM 9799 / CCM 4581 / KCTC 23876 / PAT)</name>
    <dbReference type="NCBI Taxonomy" id="550540"/>
    <lineage>
        <taxon>Bacteria</taxon>
        <taxon>Pseudomonadati</taxon>
        <taxon>Pseudomonadota</taxon>
        <taxon>Gammaproteobacteria</taxon>
        <taxon>Alteromonadales</taxon>
        <taxon>Ferrimonadaceae</taxon>
        <taxon>Ferrimonas</taxon>
    </lineage>
</organism>
<dbReference type="RefSeq" id="WP_013345013.1">
    <property type="nucleotide sequence ID" value="NC_014541.1"/>
</dbReference>
<dbReference type="KEGG" id="fbl:Fbal_1503"/>
<feature type="modified residue" description="4-aspartylphosphate" evidence="2">
    <location>
        <position position="54"/>
    </location>
</feature>
<proteinExistence type="predicted"/>
<accession>E1SP82</accession>
<dbReference type="HOGENOM" id="CLU_000445_69_6_6"/>
<dbReference type="InterPro" id="IPR001789">
    <property type="entry name" value="Sig_transdc_resp-reg_receiver"/>
</dbReference>
<dbReference type="eggNOG" id="COG4567">
    <property type="taxonomic scope" value="Bacteria"/>
</dbReference>
<keyword evidence="5" id="KW-1185">Reference proteome</keyword>